<feature type="signal peptide" evidence="9">
    <location>
        <begin position="1"/>
        <end position="17"/>
    </location>
</feature>
<evidence type="ECO:0000256" key="8">
    <source>
        <dbReference type="SAM" id="MobiDB-lite"/>
    </source>
</evidence>
<dbReference type="Pfam" id="PF20238">
    <property type="entry name" value="BIM1-like_dom"/>
    <property type="match status" value="1"/>
</dbReference>
<dbReference type="EMBL" id="ML991778">
    <property type="protein sequence ID" value="KAF2237913.1"/>
    <property type="molecule type" value="Genomic_DNA"/>
</dbReference>
<keyword evidence="4 9" id="KW-0732">Signal</keyword>
<evidence type="ECO:0000256" key="1">
    <source>
        <dbReference type="ARBA" id="ARBA00004609"/>
    </source>
</evidence>
<evidence type="ECO:0000256" key="3">
    <source>
        <dbReference type="ARBA" id="ARBA00022622"/>
    </source>
</evidence>
<evidence type="ECO:0000313" key="12">
    <source>
        <dbReference type="Proteomes" id="UP000800092"/>
    </source>
</evidence>
<dbReference type="GO" id="GO:0005886">
    <property type="term" value="C:plasma membrane"/>
    <property type="evidence" value="ECO:0007669"/>
    <property type="project" value="UniProtKB-SubCell"/>
</dbReference>
<feature type="domain" description="Copper acquisition factor BIM1-like" evidence="10">
    <location>
        <begin position="16"/>
        <end position="159"/>
    </location>
</feature>
<feature type="chain" id="PRO_5025508511" description="Copper acquisition factor BIM1-like domain-containing protein" evidence="9">
    <location>
        <begin position="18"/>
        <end position="233"/>
    </location>
</feature>
<organism evidence="11 12">
    <name type="scientific">Viridothelium virens</name>
    <name type="common">Speckled blister lichen</name>
    <name type="synonym">Trypethelium virens</name>
    <dbReference type="NCBI Taxonomy" id="1048519"/>
    <lineage>
        <taxon>Eukaryota</taxon>
        <taxon>Fungi</taxon>
        <taxon>Dikarya</taxon>
        <taxon>Ascomycota</taxon>
        <taxon>Pezizomycotina</taxon>
        <taxon>Dothideomycetes</taxon>
        <taxon>Dothideomycetes incertae sedis</taxon>
        <taxon>Trypetheliales</taxon>
        <taxon>Trypetheliaceae</taxon>
        <taxon>Viridothelium</taxon>
    </lineage>
</organism>
<evidence type="ECO:0000256" key="6">
    <source>
        <dbReference type="ARBA" id="ARBA00023180"/>
    </source>
</evidence>
<keyword evidence="12" id="KW-1185">Reference proteome</keyword>
<evidence type="ECO:0000259" key="10">
    <source>
        <dbReference type="Pfam" id="PF20238"/>
    </source>
</evidence>
<keyword evidence="7" id="KW-0449">Lipoprotein</keyword>
<accession>A0A6A6HK69</accession>
<keyword evidence="2" id="KW-1003">Cell membrane</keyword>
<gene>
    <name evidence="11" type="ORF">EV356DRAFT_363035</name>
</gene>
<name>A0A6A6HK69_VIRVR</name>
<dbReference type="CDD" id="cd21176">
    <property type="entry name" value="LPMO_auxiliary-like"/>
    <property type="match status" value="1"/>
</dbReference>
<dbReference type="AlphaFoldDB" id="A0A6A6HK69"/>
<keyword evidence="5" id="KW-0472">Membrane</keyword>
<dbReference type="PANTHER" id="PTHR34992">
    <property type="entry name" value="HYPHAL ANASTAMOSIS-7 PROTEIN"/>
    <property type="match status" value="1"/>
</dbReference>
<dbReference type="InterPro" id="IPR046530">
    <property type="entry name" value="BIM1-like_dom"/>
</dbReference>
<evidence type="ECO:0000256" key="4">
    <source>
        <dbReference type="ARBA" id="ARBA00022729"/>
    </source>
</evidence>
<dbReference type="GO" id="GO:0098552">
    <property type="term" value="C:side of membrane"/>
    <property type="evidence" value="ECO:0007669"/>
    <property type="project" value="UniProtKB-KW"/>
</dbReference>
<evidence type="ECO:0000256" key="5">
    <source>
        <dbReference type="ARBA" id="ARBA00023136"/>
    </source>
</evidence>
<keyword evidence="6" id="KW-0325">Glycoprotein</keyword>
<evidence type="ECO:0000256" key="2">
    <source>
        <dbReference type="ARBA" id="ARBA00022475"/>
    </source>
</evidence>
<sequence>MMSLKATLLALLPLASAHFKLNYPAARGFDEDTLPTFPCGGQNNVSPNRTMWPVGGPIQLDMGHISTNVQVLLGMGNDPGSNFDTILVPTFHVNGLNNFCLGMVDLPSGLNMTDGMNATIQVVTNGDDGPGGLYNCADVTLTNTPLDSTAYSQNCMNSTHVTSQPLQGATETTMANSTGDGTAVSSSASGSASPSSSSSSSSSSSQPSSAAGLVRVAEWGLVTVAGAAGFALL</sequence>
<feature type="compositionally biased region" description="Low complexity" evidence="8">
    <location>
        <begin position="185"/>
        <end position="210"/>
    </location>
</feature>
<feature type="compositionally biased region" description="Polar residues" evidence="8">
    <location>
        <begin position="162"/>
        <end position="184"/>
    </location>
</feature>
<proteinExistence type="predicted"/>
<evidence type="ECO:0000256" key="9">
    <source>
        <dbReference type="SAM" id="SignalP"/>
    </source>
</evidence>
<protein>
    <recommendedName>
        <fullName evidence="10">Copper acquisition factor BIM1-like domain-containing protein</fullName>
    </recommendedName>
</protein>
<keyword evidence="3" id="KW-0336">GPI-anchor</keyword>
<dbReference type="Proteomes" id="UP000800092">
    <property type="component" value="Unassembled WGS sequence"/>
</dbReference>
<dbReference type="PANTHER" id="PTHR34992:SF1">
    <property type="entry name" value="COPPER ACQUISITION FACTOR BIM1-LIKE DOMAIN-CONTAINING PROTEIN"/>
    <property type="match status" value="1"/>
</dbReference>
<dbReference type="OrthoDB" id="2146436at2759"/>
<dbReference type="InterPro" id="IPR046936">
    <property type="entry name" value="BIM1-like"/>
</dbReference>
<evidence type="ECO:0000313" key="11">
    <source>
        <dbReference type="EMBL" id="KAF2237913.1"/>
    </source>
</evidence>
<comment type="subcellular location">
    <subcellularLocation>
        <location evidence="1">Cell membrane</location>
        <topology evidence="1">Lipid-anchor</topology>
        <topology evidence="1">GPI-anchor</topology>
    </subcellularLocation>
</comment>
<evidence type="ECO:0000256" key="7">
    <source>
        <dbReference type="ARBA" id="ARBA00023288"/>
    </source>
</evidence>
<feature type="region of interest" description="Disordered" evidence="8">
    <location>
        <begin position="162"/>
        <end position="210"/>
    </location>
</feature>
<reference evidence="11" key="1">
    <citation type="journal article" date="2020" name="Stud. Mycol.">
        <title>101 Dothideomycetes genomes: a test case for predicting lifestyles and emergence of pathogens.</title>
        <authorList>
            <person name="Haridas S."/>
            <person name="Albert R."/>
            <person name="Binder M."/>
            <person name="Bloem J."/>
            <person name="Labutti K."/>
            <person name="Salamov A."/>
            <person name="Andreopoulos B."/>
            <person name="Baker S."/>
            <person name="Barry K."/>
            <person name="Bills G."/>
            <person name="Bluhm B."/>
            <person name="Cannon C."/>
            <person name="Castanera R."/>
            <person name="Culley D."/>
            <person name="Daum C."/>
            <person name="Ezra D."/>
            <person name="Gonzalez J."/>
            <person name="Henrissat B."/>
            <person name="Kuo A."/>
            <person name="Liang C."/>
            <person name="Lipzen A."/>
            <person name="Lutzoni F."/>
            <person name="Magnuson J."/>
            <person name="Mondo S."/>
            <person name="Nolan M."/>
            <person name="Ohm R."/>
            <person name="Pangilinan J."/>
            <person name="Park H.-J."/>
            <person name="Ramirez L."/>
            <person name="Alfaro M."/>
            <person name="Sun H."/>
            <person name="Tritt A."/>
            <person name="Yoshinaga Y."/>
            <person name="Zwiers L.-H."/>
            <person name="Turgeon B."/>
            <person name="Goodwin S."/>
            <person name="Spatafora J."/>
            <person name="Crous P."/>
            <person name="Grigoriev I."/>
        </authorList>
    </citation>
    <scope>NUCLEOTIDE SEQUENCE</scope>
    <source>
        <strain evidence="11">Tuck. ex Michener</strain>
    </source>
</reference>